<comment type="caution">
    <text evidence="1">The sequence shown here is derived from an EMBL/GenBank/DDBJ whole genome shotgun (WGS) entry which is preliminary data.</text>
</comment>
<dbReference type="AlphaFoldDB" id="A0A1V4JDI0"/>
<name>A0A1V4JDI0_PATFA</name>
<accession>A0A1V4JDI0</accession>
<reference evidence="1 2" key="1">
    <citation type="submission" date="2016-02" db="EMBL/GenBank/DDBJ databases">
        <title>Band-tailed pigeon sequencing and assembly.</title>
        <authorList>
            <person name="Soares A.E."/>
            <person name="Novak B.J."/>
            <person name="Rice E.S."/>
            <person name="O'Connell B."/>
            <person name="Chang D."/>
            <person name="Weber S."/>
            <person name="Shapiro B."/>
        </authorList>
    </citation>
    <scope>NUCLEOTIDE SEQUENCE [LARGE SCALE GENOMIC DNA]</scope>
    <source>
        <strain evidence="1">BTP2013</strain>
        <tissue evidence="1">Blood</tissue>
    </source>
</reference>
<proteinExistence type="predicted"/>
<dbReference type="EMBL" id="LSYS01007908">
    <property type="protein sequence ID" value="OPJ70206.1"/>
    <property type="molecule type" value="Genomic_DNA"/>
</dbReference>
<evidence type="ECO:0000313" key="1">
    <source>
        <dbReference type="EMBL" id="OPJ70206.1"/>
    </source>
</evidence>
<keyword evidence="2" id="KW-1185">Reference proteome</keyword>
<dbReference type="Proteomes" id="UP000190648">
    <property type="component" value="Unassembled WGS sequence"/>
</dbReference>
<protein>
    <submittedName>
        <fullName evidence="1">Uncharacterized protein</fullName>
    </submittedName>
</protein>
<gene>
    <name evidence="1" type="ORF">AV530_019404</name>
</gene>
<organism evidence="1 2">
    <name type="scientific">Patagioenas fasciata monilis</name>
    <dbReference type="NCBI Taxonomy" id="372326"/>
    <lineage>
        <taxon>Eukaryota</taxon>
        <taxon>Metazoa</taxon>
        <taxon>Chordata</taxon>
        <taxon>Craniata</taxon>
        <taxon>Vertebrata</taxon>
        <taxon>Euteleostomi</taxon>
        <taxon>Archelosauria</taxon>
        <taxon>Archosauria</taxon>
        <taxon>Dinosauria</taxon>
        <taxon>Saurischia</taxon>
        <taxon>Theropoda</taxon>
        <taxon>Coelurosauria</taxon>
        <taxon>Aves</taxon>
        <taxon>Neognathae</taxon>
        <taxon>Neoaves</taxon>
        <taxon>Columbimorphae</taxon>
        <taxon>Columbiformes</taxon>
        <taxon>Columbidae</taxon>
        <taxon>Patagioenas</taxon>
    </lineage>
</organism>
<evidence type="ECO:0000313" key="2">
    <source>
        <dbReference type="Proteomes" id="UP000190648"/>
    </source>
</evidence>
<sequence>MLEESLWKRVLCECKTKLKTMRRCLCVPEYLKGVAMKLQDRMKYWLQTRFDPDITAVMGLVEACPDVCCGRRAGLHGVLELGTPACPGPRSYCCSCQYCVAVVLSALHESAKTNMKTLADTEILPLSRY</sequence>